<evidence type="ECO:0000256" key="2">
    <source>
        <dbReference type="ARBA" id="ARBA00022853"/>
    </source>
</evidence>
<evidence type="ECO:0000256" key="1">
    <source>
        <dbReference type="ARBA" id="ARBA00004123"/>
    </source>
</evidence>
<keyword evidence="2" id="KW-0156">Chromatin regulator</keyword>
<keyword evidence="8" id="KW-1185">Reference proteome</keyword>
<dbReference type="PROSITE" id="PS51998">
    <property type="entry name" value="DEK_C"/>
    <property type="match status" value="1"/>
</dbReference>
<feature type="compositionally biased region" description="Basic residues" evidence="5">
    <location>
        <begin position="249"/>
        <end position="283"/>
    </location>
</feature>
<evidence type="ECO:0000259" key="6">
    <source>
        <dbReference type="PROSITE" id="PS51998"/>
    </source>
</evidence>
<dbReference type="Gene3D" id="1.10.10.60">
    <property type="entry name" value="Homeodomain-like"/>
    <property type="match status" value="1"/>
</dbReference>
<proteinExistence type="predicted"/>
<dbReference type="SUPFAM" id="SSF109715">
    <property type="entry name" value="DEK C-terminal domain"/>
    <property type="match status" value="1"/>
</dbReference>
<accession>A0A2K6VKA3</accession>
<keyword evidence="3" id="KW-0238">DNA-binding</keyword>
<dbReference type="PANTHER" id="PTHR13468">
    <property type="entry name" value="DEK PROTEIN"/>
    <property type="match status" value="1"/>
</dbReference>
<protein>
    <submittedName>
        <fullName evidence="7">DEK_C domain-containing protein</fullName>
    </submittedName>
</protein>
<evidence type="ECO:0000313" key="8">
    <source>
        <dbReference type="Proteomes" id="UP000024404"/>
    </source>
</evidence>
<dbReference type="GO" id="GO:0003677">
    <property type="term" value="F:DNA binding"/>
    <property type="evidence" value="ECO:0007669"/>
    <property type="project" value="UniProtKB-KW"/>
</dbReference>
<feature type="domain" description="DEK-C" evidence="6">
    <location>
        <begin position="350"/>
        <end position="406"/>
    </location>
</feature>
<dbReference type="GO" id="GO:0005634">
    <property type="term" value="C:nucleus"/>
    <property type="evidence" value="ECO:0007669"/>
    <property type="project" value="UniProtKB-SubCell"/>
</dbReference>
<organism evidence="7 8">
    <name type="scientific">Onchocerca volvulus</name>
    <dbReference type="NCBI Taxonomy" id="6282"/>
    <lineage>
        <taxon>Eukaryota</taxon>
        <taxon>Metazoa</taxon>
        <taxon>Ecdysozoa</taxon>
        <taxon>Nematoda</taxon>
        <taxon>Chromadorea</taxon>
        <taxon>Rhabditida</taxon>
        <taxon>Spirurina</taxon>
        <taxon>Spiruromorpha</taxon>
        <taxon>Filarioidea</taxon>
        <taxon>Onchocercidae</taxon>
        <taxon>Onchocerca</taxon>
    </lineage>
</organism>
<evidence type="ECO:0000313" key="7">
    <source>
        <dbReference type="EnsemblMetazoa" id="OVOC11863.2"/>
    </source>
</evidence>
<dbReference type="Proteomes" id="UP000024404">
    <property type="component" value="Unassembled WGS sequence"/>
</dbReference>
<dbReference type="EMBL" id="CMVM020000016">
    <property type="status" value="NOT_ANNOTATED_CDS"/>
    <property type="molecule type" value="Genomic_DNA"/>
</dbReference>
<dbReference type="AlphaFoldDB" id="A0A2K6VKA3"/>
<dbReference type="GO" id="GO:2000779">
    <property type="term" value="P:regulation of double-strand break repair"/>
    <property type="evidence" value="ECO:0007669"/>
    <property type="project" value="TreeGrafter"/>
</dbReference>
<dbReference type="OMA" id="MKQMCER"/>
<reference evidence="7" key="2">
    <citation type="submission" date="2018-02" db="UniProtKB">
        <authorList>
            <consortium name="EnsemblMetazoa"/>
        </authorList>
    </citation>
    <scope>IDENTIFICATION</scope>
</reference>
<dbReference type="STRING" id="6282.A0A2K6VKA3"/>
<reference evidence="8" key="1">
    <citation type="submission" date="2013-10" db="EMBL/GenBank/DDBJ databases">
        <title>Genome sequencing of Onchocerca volvulus.</title>
        <authorList>
            <person name="Cotton J."/>
            <person name="Tsai J."/>
            <person name="Stanley E."/>
            <person name="Tracey A."/>
            <person name="Holroyd N."/>
            <person name="Lustigman S."/>
            <person name="Berriman M."/>
        </authorList>
    </citation>
    <scope>NUCLEOTIDE SEQUENCE</scope>
</reference>
<dbReference type="PANTHER" id="PTHR13468:SF1">
    <property type="entry name" value="PROTEIN DEK"/>
    <property type="match status" value="1"/>
</dbReference>
<sequence length="411" mass="46202">MADEYEEEISERFEKNEGSKDESNEKEMDDDRKEEKTVADVEKYEMNVGKKDEGSVEIKEAASSKPFDENLDKSSSEMNDTTNDLKEISEVTKKEKLKPVKRALLDEPIVREGKRQRHAVERLAAVSSLPSRKVSLDAVGSGTSLGDIEFVNIGISKAQNETLKWLHRLCYGTPGTATTRKRDLRRFNGFAFDDKSVDFDKKKTTAMKLTNNELHMIARILGSERGHTKEEAVMNVLHFLQKPEDKGRKITLAKKRRSSSKSSRKGVKRSRTDKKGNKKSIKKTKVESSENDGAGQSGEETSDDEDGEENKSESTNTIKNRSEKIKSFSKLTSVSKSATAKEERNWGDGGPSNAEVETAISEILRSVDLVHCTMKQMCDRIGEKFPNLDMVTYKGALKERVKVALEKMEDS</sequence>
<dbReference type="InterPro" id="IPR014876">
    <property type="entry name" value="DEK_C"/>
</dbReference>
<feature type="compositionally biased region" description="Polar residues" evidence="5">
    <location>
        <begin position="329"/>
        <end position="338"/>
    </location>
</feature>
<feature type="region of interest" description="Disordered" evidence="5">
    <location>
        <begin position="1"/>
        <end position="81"/>
    </location>
</feature>
<comment type="subcellular location">
    <subcellularLocation>
        <location evidence="1">Nucleus</location>
    </subcellularLocation>
</comment>
<dbReference type="GO" id="GO:0006325">
    <property type="term" value="P:chromatin organization"/>
    <property type="evidence" value="ECO:0007669"/>
    <property type="project" value="UniProtKB-KW"/>
</dbReference>
<feature type="compositionally biased region" description="Basic and acidic residues" evidence="5">
    <location>
        <begin position="10"/>
        <end position="75"/>
    </location>
</feature>
<dbReference type="Pfam" id="PF08766">
    <property type="entry name" value="DEK_C"/>
    <property type="match status" value="1"/>
</dbReference>
<evidence type="ECO:0000256" key="3">
    <source>
        <dbReference type="ARBA" id="ARBA00023125"/>
    </source>
</evidence>
<evidence type="ECO:0000256" key="4">
    <source>
        <dbReference type="ARBA" id="ARBA00023242"/>
    </source>
</evidence>
<feature type="region of interest" description="Disordered" evidence="5">
    <location>
        <begin position="247"/>
        <end position="354"/>
    </location>
</feature>
<dbReference type="EnsemblMetazoa" id="OVOC11863.2">
    <property type="protein sequence ID" value="OVOC11863.2"/>
    <property type="gene ID" value="WBGene00248672"/>
</dbReference>
<keyword evidence="4" id="KW-0539">Nucleus</keyword>
<evidence type="ECO:0000256" key="5">
    <source>
        <dbReference type="SAM" id="MobiDB-lite"/>
    </source>
</evidence>
<dbReference type="EnsemblMetazoa" id="OVOC11863.1">
    <property type="protein sequence ID" value="OVOC11863.1"/>
    <property type="gene ID" value="WBGene00248672"/>
</dbReference>
<dbReference type="GO" id="GO:0042393">
    <property type="term" value="F:histone binding"/>
    <property type="evidence" value="ECO:0007669"/>
    <property type="project" value="TreeGrafter"/>
</dbReference>
<dbReference type="InterPro" id="IPR044198">
    <property type="entry name" value="DEK"/>
</dbReference>
<name>A0A2K6VKA3_ONCVO</name>